<accession>A0ACB8EB74</accession>
<proteinExistence type="predicted"/>
<dbReference type="EMBL" id="CM037627">
    <property type="protein sequence ID" value="KAH7989436.1"/>
    <property type="molecule type" value="Genomic_DNA"/>
</dbReference>
<dbReference type="Proteomes" id="UP000827872">
    <property type="component" value="Linkage Group LG14"/>
</dbReference>
<evidence type="ECO:0000313" key="1">
    <source>
        <dbReference type="EMBL" id="KAH7989436.1"/>
    </source>
</evidence>
<gene>
    <name evidence="1" type="ORF">K3G42_009788</name>
</gene>
<comment type="caution">
    <text evidence="1">The sequence shown here is derived from an EMBL/GenBank/DDBJ whole genome shotgun (WGS) entry which is preliminary data.</text>
</comment>
<sequence>MDGKSLEAREILKRILLKLQLWNNRQILNSINGSDHVVSRQRPNTFCPDDTSLTSGNECSKPSLAIVHKSSSKATKIPTSFICQDRTKSCIPQLTPAAPAKNETQPSAL</sequence>
<keyword evidence="2" id="KW-1185">Reference proteome</keyword>
<protein>
    <submittedName>
        <fullName evidence="1">Uncharacterized protein</fullName>
    </submittedName>
</protein>
<reference evidence="1" key="1">
    <citation type="submission" date="2021-08" db="EMBL/GenBank/DDBJ databases">
        <title>The first chromosome-level gecko genome reveals the dynamic sex chromosomes of Neotropical dwarf geckos (Sphaerodactylidae: Sphaerodactylus).</title>
        <authorList>
            <person name="Pinto B.J."/>
            <person name="Keating S.E."/>
            <person name="Gamble T."/>
        </authorList>
    </citation>
    <scope>NUCLEOTIDE SEQUENCE</scope>
    <source>
        <strain evidence="1">TG3544</strain>
    </source>
</reference>
<organism evidence="1 2">
    <name type="scientific">Sphaerodactylus townsendi</name>
    <dbReference type="NCBI Taxonomy" id="933632"/>
    <lineage>
        <taxon>Eukaryota</taxon>
        <taxon>Metazoa</taxon>
        <taxon>Chordata</taxon>
        <taxon>Craniata</taxon>
        <taxon>Vertebrata</taxon>
        <taxon>Euteleostomi</taxon>
        <taxon>Lepidosauria</taxon>
        <taxon>Squamata</taxon>
        <taxon>Bifurcata</taxon>
        <taxon>Gekkota</taxon>
        <taxon>Sphaerodactylidae</taxon>
        <taxon>Sphaerodactylus</taxon>
    </lineage>
</organism>
<name>A0ACB8EB74_9SAUR</name>
<evidence type="ECO:0000313" key="2">
    <source>
        <dbReference type="Proteomes" id="UP000827872"/>
    </source>
</evidence>